<name>A0A975GFK2_9BACT</name>
<evidence type="ECO:0000313" key="2">
    <source>
        <dbReference type="Proteomes" id="UP000663720"/>
    </source>
</evidence>
<keyword evidence="2" id="KW-1185">Reference proteome</keyword>
<organism evidence="1 2">
    <name type="scientific">Desulfonema limicola</name>
    <dbReference type="NCBI Taxonomy" id="45656"/>
    <lineage>
        <taxon>Bacteria</taxon>
        <taxon>Pseudomonadati</taxon>
        <taxon>Thermodesulfobacteriota</taxon>
        <taxon>Desulfobacteria</taxon>
        <taxon>Desulfobacterales</taxon>
        <taxon>Desulfococcaceae</taxon>
        <taxon>Desulfonema</taxon>
    </lineage>
</organism>
<evidence type="ECO:0000313" key="1">
    <source>
        <dbReference type="EMBL" id="QTA79275.1"/>
    </source>
</evidence>
<dbReference type="EMBL" id="CP061799">
    <property type="protein sequence ID" value="QTA79275.1"/>
    <property type="molecule type" value="Genomic_DNA"/>
</dbReference>
<proteinExistence type="predicted"/>
<accession>A0A975GFK2</accession>
<protein>
    <submittedName>
        <fullName evidence="1">Uncharacterized protein</fullName>
    </submittedName>
</protein>
<dbReference type="RefSeq" id="WP_207691043.1">
    <property type="nucleotide sequence ID" value="NZ_CP061799.1"/>
</dbReference>
<dbReference type="AlphaFoldDB" id="A0A975GFK2"/>
<reference evidence="1" key="1">
    <citation type="journal article" date="2021" name="Microb. Physiol.">
        <title>Proteogenomic Insights into the Physiology of Marine, Sulfate-Reducing, Filamentous Desulfonema limicola and Desulfonema magnum.</title>
        <authorList>
            <person name="Schnaars V."/>
            <person name="Wohlbrand L."/>
            <person name="Scheve S."/>
            <person name="Hinrichs C."/>
            <person name="Reinhardt R."/>
            <person name="Rabus R."/>
        </authorList>
    </citation>
    <scope>NUCLEOTIDE SEQUENCE</scope>
    <source>
        <strain evidence="1">5ac10</strain>
    </source>
</reference>
<dbReference type="KEGG" id="dli:dnl_15330"/>
<dbReference type="Proteomes" id="UP000663720">
    <property type="component" value="Chromosome"/>
</dbReference>
<sequence>MTKKKHEKLGIKQTIQIDWMNRVVQMLLSGMNETEIRNDLDSFLSTQKQSGGIGERGKKTYGIAISILSSWFTRDKELKKFCNTALDLAKTLQPADWLPLHWAVISASYPFWFNTAKQVGRILNLQDKIAQRQIFDRLKEQYGDRETVARNARYTVRSFVAWNTLKDSDKKGCYEKTEPYIIQNSDIAVLLYEAALHTTQDGKAALGLLTNNPGFFPFQLPKLTGDYIAHNCKRIDVIHHGFDDEILKLVL</sequence>
<gene>
    <name evidence="1" type="ORF">dnl_15330</name>
</gene>